<evidence type="ECO:0000313" key="2">
    <source>
        <dbReference type="EMBL" id="NBJ25463.1"/>
    </source>
</evidence>
<organism evidence="2 3">
    <name type="scientific">Microvirga arsenatis</name>
    <dbReference type="NCBI Taxonomy" id="2692265"/>
    <lineage>
        <taxon>Bacteria</taxon>
        <taxon>Pseudomonadati</taxon>
        <taxon>Pseudomonadota</taxon>
        <taxon>Alphaproteobacteria</taxon>
        <taxon>Hyphomicrobiales</taxon>
        <taxon>Methylobacteriaceae</taxon>
        <taxon>Microvirga</taxon>
    </lineage>
</organism>
<reference evidence="2 3" key="1">
    <citation type="submission" date="2020-01" db="EMBL/GenBank/DDBJ databases">
        <title>Microvirga sp. nov., an arsenate reduction bacterium isolated from Tibet hotspring sediments.</title>
        <authorList>
            <person name="Yuan C.-G."/>
        </authorList>
    </citation>
    <scope>NUCLEOTIDE SEQUENCE [LARGE SCALE GENOMIC DNA]</scope>
    <source>
        <strain evidence="2 3">SYSU G3D203</strain>
    </source>
</reference>
<comment type="caution">
    <text evidence="2">The sequence shown here is derived from an EMBL/GenBank/DDBJ whole genome shotgun (WGS) entry which is preliminary data.</text>
</comment>
<gene>
    <name evidence="2" type="ORF">GR303_13975</name>
</gene>
<accession>A0ABW9YYI5</accession>
<evidence type="ECO:0000313" key="3">
    <source>
        <dbReference type="Proteomes" id="UP000818323"/>
    </source>
</evidence>
<sequence>MTKKSKIVGDELILVAKAIRRGEKLERTLTKLIAFGEVQPHVVSLLKAVQKGLAHLRTDETSFKENSKNRAKQAKSDREQKSNDEIPVAVVVKRVRKKTNAGTTAATGSERT</sequence>
<proteinExistence type="predicted"/>
<name>A0ABW9YYI5_9HYPH</name>
<feature type="region of interest" description="Disordered" evidence="1">
    <location>
        <begin position="60"/>
        <end position="86"/>
    </location>
</feature>
<evidence type="ECO:0000256" key="1">
    <source>
        <dbReference type="SAM" id="MobiDB-lite"/>
    </source>
</evidence>
<keyword evidence="3" id="KW-1185">Reference proteome</keyword>
<feature type="compositionally biased region" description="Basic and acidic residues" evidence="1">
    <location>
        <begin position="60"/>
        <end position="84"/>
    </location>
</feature>
<dbReference type="EMBL" id="JAAAXJ010000006">
    <property type="protein sequence ID" value="NBJ25463.1"/>
    <property type="molecule type" value="Genomic_DNA"/>
</dbReference>
<protein>
    <recommendedName>
        <fullName evidence="4">Conjugal transfer protein TraD</fullName>
    </recommendedName>
</protein>
<evidence type="ECO:0008006" key="4">
    <source>
        <dbReference type="Google" id="ProtNLM"/>
    </source>
</evidence>
<dbReference type="Proteomes" id="UP000818323">
    <property type="component" value="Unassembled WGS sequence"/>
</dbReference>
<dbReference type="RefSeq" id="WP_161722854.1">
    <property type="nucleotide sequence ID" value="NZ_JAAAXI010000005.1"/>
</dbReference>